<dbReference type="InterPro" id="IPR014790">
    <property type="entry name" value="MutL_C"/>
</dbReference>
<dbReference type="Pfam" id="PF13589">
    <property type="entry name" value="HATPase_c_3"/>
    <property type="match status" value="1"/>
</dbReference>
<evidence type="ECO:0000259" key="6">
    <source>
        <dbReference type="SMART" id="SM00853"/>
    </source>
</evidence>
<evidence type="ECO:0000313" key="9">
    <source>
        <dbReference type="Proteomes" id="UP000706031"/>
    </source>
</evidence>
<evidence type="ECO:0000256" key="4">
    <source>
        <dbReference type="HAMAP-Rule" id="MF_00149"/>
    </source>
</evidence>
<evidence type="ECO:0000256" key="5">
    <source>
        <dbReference type="SAM" id="MobiDB-lite"/>
    </source>
</evidence>
<dbReference type="Proteomes" id="UP000706031">
    <property type="component" value="Unassembled WGS sequence"/>
</dbReference>
<proteinExistence type="inferred from homology"/>
<dbReference type="InterPro" id="IPR020568">
    <property type="entry name" value="Ribosomal_Su5_D2-typ_SF"/>
</dbReference>
<dbReference type="PROSITE" id="PS00058">
    <property type="entry name" value="DNA_MISMATCH_REPAIR_1"/>
    <property type="match status" value="1"/>
</dbReference>
<name>A0ABS7KKY8_9BACL</name>
<dbReference type="SMART" id="SM01340">
    <property type="entry name" value="DNA_mis_repair"/>
    <property type="match status" value="1"/>
</dbReference>
<feature type="domain" description="DNA mismatch repair protein S5" evidence="7">
    <location>
        <begin position="209"/>
        <end position="327"/>
    </location>
</feature>
<dbReference type="InterPro" id="IPR042120">
    <property type="entry name" value="MutL_C_dimsub"/>
</dbReference>
<dbReference type="HAMAP" id="MF_00149">
    <property type="entry name" value="DNA_mis_repair"/>
    <property type="match status" value="1"/>
</dbReference>
<feature type="domain" description="MutL C-terminal dimerisation" evidence="6">
    <location>
        <begin position="579"/>
        <end position="721"/>
    </location>
</feature>
<dbReference type="PANTHER" id="PTHR10073:SF12">
    <property type="entry name" value="DNA MISMATCH REPAIR PROTEIN MLH1"/>
    <property type="match status" value="1"/>
</dbReference>
<dbReference type="Gene3D" id="3.30.1370.100">
    <property type="entry name" value="MutL, C-terminal domain, regulatory subdomain"/>
    <property type="match status" value="1"/>
</dbReference>
<dbReference type="Gene3D" id="3.30.230.10">
    <property type="match status" value="1"/>
</dbReference>
<gene>
    <name evidence="4 8" type="primary">mutL</name>
    <name evidence="8" type="ORF">H7T88_16410</name>
</gene>
<keyword evidence="3 4" id="KW-0234">DNA repair</keyword>
<dbReference type="CDD" id="cd00782">
    <property type="entry name" value="MutL_Trans"/>
    <property type="match status" value="1"/>
</dbReference>
<dbReference type="InterPro" id="IPR014762">
    <property type="entry name" value="DNA_mismatch_repair_CS"/>
</dbReference>
<comment type="caution">
    <text evidence="8">The sequence shown here is derived from an EMBL/GenBank/DDBJ whole genome shotgun (WGS) entry which is preliminary data.</text>
</comment>
<reference evidence="8 9" key="1">
    <citation type="submission" date="2020-08" db="EMBL/GenBank/DDBJ databases">
        <title>Fungal Genomes of the International Space Station.</title>
        <authorList>
            <person name="Seuylemezian A."/>
            <person name="Singh N.K."/>
            <person name="Wood J."/>
            <person name="Venkateswaran K."/>
        </authorList>
    </citation>
    <scope>NUCLEOTIDE SEQUENCE [LARGE SCALE GENOMIC DNA]</scope>
    <source>
        <strain evidence="8 9">S/N-304-OC-R4</strain>
    </source>
</reference>
<keyword evidence="9" id="KW-1185">Reference proteome</keyword>
<dbReference type="EMBL" id="JACLIC010000025">
    <property type="protein sequence ID" value="MBY0204808.1"/>
    <property type="molecule type" value="Genomic_DNA"/>
</dbReference>
<dbReference type="PANTHER" id="PTHR10073">
    <property type="entry name" value="DNA MISMATCH REPAIR PROTEIN MLH, PMS, MUTL"/>
    <property type="match status" value="1"/>
</dbReference>
<dbReference type="InterPro" id="IPR013507">
    <property type="entry name" value="DNA_mismatch_S5_2-like"/>
</dbReference>
<dbReference type="Gene3D" id="3.30.1540.20">
    <property type="entry name" value="MutL, C-terminal domain, dimerisation subdomain"/>
    <property type="match status" value="1"/>
</dbReference>
<feature type="compositionally biased region" description="Low complexity" evidence="5">
    <location>
        <begin position="505"/>
        <end position="516"/>
    </location>
</feature>
<dbReference type="InterPro" id="IPR036890">
    <property type="entry name" value="HATPase_C_sf"/>
</dbReference>
<evidence type="ECO:0000313" key="8">
    <source>
        <dbReference type="EMBL" id="MBY0204808.1"/>
    </source>
</evidence>
<dbReference type="InterPro" id="IPR038973">
    <property type="entry name" value="MutL/Mlh/Pms-like"/>
</dbReference>
<comment type="similarity">
    <text evidence="1 4">Belongs to the DNA mismatch repair MutL/HexB family.</text>
</comment>
<keyword evidence="8" id="KW-0378">Hydrolase</keyword>
<keyword evidence="8" id="KW-0540">Nuclease</keyword>
<dbReference type="CDD" id="cd16926">
    <property type="entry name" value="HATPase_MutL-MLH-PMS-like"/>
    <property type="match status" value="1"/>
</dbReference>
<dbReference type="SUPFAM" id="SSF54211">
    <property type="entry name" value="Ribosomal protein S5 domain 2-like"/>
    <property type="match status" value="1"/>
</dbReference>
<dbReference type="SMART" id="SM00853">
    <property type="entry name" value="MutL_C"/>
    <property type="match status" value="1"/>
</dbReference>
<organism evidence="8 9">
    <name type="scientific">Paenibacillus cucumis</name>
    <name type="common">ex Kampfer et al. 2016</name>
    <dbReference type="NCBI Taxonomy" id="1776858"/>
    <lineage>
        <taxon>Bacteria</taxon>
        <taxon>Bacillati</taxon>
        <taxon>Bacillota</taxon>
        <taxon>Bacilli</taxon>
        <taxon>Bacillales</taxon>
        <taxon>Paenibacillaceae</taxon>
        <taxon>Paenibacillus</taxon>
    </lineage>
</organism>
<dbReference type="Pfam" id="PF01119">
    <property type="entry name" value="DNA_mis_repair"/>
    <property type="match status" value="1"/>
</dbReference>
<feature type="region of interest" description="Disordered" evidence="5">
    <location>
        <begin position="360"/>
        <end position="384"/>
    </location>
</feature>
<evidence type="ECO:0000256" key="2">
    <source>
        <dbReference type="ARBA" id="ARBA00022763"/>
    </source>
</evidence>
<dbReference type="InterPro" id="IPR037198">
    <property type="entry name" value="MutL_C_sf"/>
</dbReference>
<evidence type="ECO:0000256" key="1">
    <source>
        <dbReference type="ARBA" id="ARBA00006082"/>
    </source>
</evidence>
<keyword evidence="2 4" id="KW-0227">DNA damage</keyword>
<feature type="compositionally biased region" description="Basic and acidic residues" evidence="5">
    <location>
        <begin position="452"/>
        <end position="462"/>
    </location>
</feature>
<keyword evidence="8" id="KW-0255">Endonuclease</keyword>
<accession>A0ABS7KKY8</accession>
<feature type="compositionally biased region" description="Polar residues" evidence="5">
    <location>
        <begin position="484"/>
        <end position="494"/>
    </location>
</feature>
<dbReference type="InterPro" id="IPR002099">
    <property type="entry name" value="MutL/Mlh/PMS"/>
</dbReference>
<feature type="compositionally biased region" description="Polar residues" evidence="5">
    <location>
        <begin position="414"/>
        <end position="426"/>
    </location>
</feature>
<dbReference type="RefSeq" id="WP_221789376.1">
    <property type="nucleotide sequence ID" value="NZ_JACLIC010000025.1"/>
</dbReference>
<feature type="region of interest" description="Disordered" evidence="5">
    <location>
        <begin position="402"/>
        <end position="553"/>
    </location>
</feature>
<dbReference type="InterPro" id="IPR042121">
    <property type="entry name" value="MutL_C_regsub"/>
</dbReference>
<dbReference type="SUPFAM" id="SSF55874">
    <property type="entry name" value="ATPase domain of HSP90 chaperone/DNA topoisomerase II/histidine kinase"/>
    <property type="match status" value="1"/>
</dbReference>
<evidence type="ECO:0000256" key="3">
    <source>
        <dbReference type="ARBA" id="ARBA00023204"/>
    </source>
</evidence>
<comment type="function">
    <text evidence="4">This protein is involved in the repair of mismatches in DNA. It is required for dam-dependent methyl-directed DNA mismatch repair. May act as a 'molecular matchmaker', a protein that promotes the formation of a stable complex between two or more DNA-binding proteins in an ATP-dependent manner without itself being part of a final effector complex.</text>
</comment>
<sequence length="765" mass="84445">MAKIHVLDEHIANQIAAGEVVERPASVVKELLENAVDAGATKIEVAVEEGGLLRIRVKDNGSGIEPDDLETAFYRHATSKITHGRDLFQITSLGFRGEALPSIAAVSKVEVLTASGDDGRGRRIVIEGGKLCTHEDAASPQGTEFVVKELFYNTPARLKYMKTIQTELGHISDVLYRMAMSHPYISFTLRHNENTLLQTLGNGDLLQVVAAIYGTSAAKAMLPIEGENLDYKISGLISLPEWTRANRAGMSTIVNGRYIRNYGLNQAILKAYHTLLPINRFPLVVLQLEMHPSLVDVNVHPAKLEVRFSKEAELYEFVETTLRGILRQEVLIPQVRKQQIRRGDDSSFIQEQFLFPRGPVKEQEVSEGYGQQGPLGKPVLEDDHSDLDAPAEIESGAGIATVTGVGAGNGSEPALQQSSSDFSQSAPLPEAPPESTPAYGSLDLLNGAQFDQRNDSEQESKGEFQGVDSPVPSDAHITEYQRENPGQHSRNNVGESADVRADKVAATSTSETPAATGIQTEAYRAPSYGAPVRESRTPYTSAGQKGERSWKKASIPDPVKLSAAMHADPSMPAFPELSLIGQHHGTYLIAQNDEGLYLIDQHAAHERVNYEYYYEQFGNPAQASQELLLPITLEFTPSETEKLKARLAWFEQAGVYLEHFGGQTFRVRSHPYWFPKGDEKDIIEEMSEWVLSERSIDVAKMREAASIMCSCKASIKANQKLTDREAEVLIQRLGSCRQPYTCPHGRPIVISFSTYDLEKLFKRVM</sequence>
<evidence type="ECO:0000259" key="7">
    <source>
        <dbReference type="SMART" id="SM01340"/>
    </source>
</evidence>
<protein>
    <recommendedName>
        <fullName evidence="4">DNA mismatch repair protein MutL</fullName>
    </recommendedName>
</protein>
<dbReference type="NCBIfam" id="TIGR00585">
    <property type="entry name" value="mutl"/>
    <property type="match status" value="1"/>
</dbReference>
<dbReference type="InterPro" id="IPR020667">
    <property type="entry name" value="DNA_mismatch_repair_MutL"/>
</dbReference>
<dbReference type="Gene3D" id="3.30.565.10">
    <property type="entry name" value="Histidine kinase-like ATPase, C-terminal domain"/>
    <property type="match status" value="1"/>
</dbReference>
<dbReference type="Pfam" id="PF08676">
    <property type="entry name" value="MutL_C"/>
    <property type="match status" value="1"/>
</dbReference>
<dbReference type="SUPFAM" id="SSF118116">
    <property type="entry name" value="DNA mismatch repair protein MutL"/>
    <property type="match status" value="1"/>
</dbReference>
<dbReference type="GO" id="GO:0004519">
    <property type="term" value="F:endonuclease activity"/>
    <property type="evidence" value="ECO:0007669"/>
    <property type="project" value="UniProtKB-KW"/>
</dbReference>
<dbReference type="InterPro" id="IPR014721">
    <property type="entry name" value="Ribsml_uS5_D2-typ_fold_subgr"/>
</dbReference>